<evidence type="ECO:0000256" key="1">
    <source>
        <dbReference type="SAM" id="Phobius"/>
    </source>
</evidence>
<sequence>MIFQFQSDLFTRAGAARSVTRPCVQTLHNIAFTGFTLRPVFCGGAACRSLISFLDLLLYLAIIIVIAYAMRWLITGFLGWSIDPMVYKWAQIIVGLLCIIAIVTWLAGVLGLGGGLPHFWAYQ</sequence>
<accession>A0A973W5W6</accession>
<gene>
    <name evidence="2" type="ORF">HAP48_032835</name>
</gene>
<comment type="caution">
    <text evidence="2">The sequence shown here is derived from an EMBL/GenBank/DDBJ whole genome shotgun (WGS) entry which is preliminary data.</text>
</comment>
<dbReference type="AlphaFoldDB" id="A0A973W5W6"/>
<proteinExistence type="predicted"/>
<dbReference type="EMBL" id="JAAOLE020000001">
    <property type="protein sequence ID" value="NVI47659.1"/>
    <property type="molecule type" value="Genomic_DNA"/>
</dbReference>
<dbReference type="RefSeq" id="WP_166215182.1">
    <property type="nucleotide sequence ID" value="NZ_CP088285.1"/>
</dbReference>
<protein>
    <submittedName>
        <fullName evidence="2">Uncharacterized protein</fullName>
    </submittedName>
</protein>
<feature type="transmembrane region" description="Helical" evidence="1">
    <location>
        <begin position="92"/>
        <end position="113"/>
    </location>
</feature>
<evidence type="ECO:0000313" key="2">
    <source>
        <dbReference type="EMBL" id="NVI47659.1"/>
    </source>
</evidence>
<reference evidence="2" key="1">
    <citation type="submission" date="2020-06" db="EMBL/GenBank/DDBJ databases">
        <title>Whole Genome Sequence of Bradyrhizobium sp. Strain 1S1.</title>
        <authorList>
            <person name="Bromfield E.S.P."/>
            <person name="Cloutier S."/>
        </authorList>
    </citation>
    <scope>NUCLEOTIDE SEQUENCE [LARGE SCALE GENOMIC DNA]</scope>
    <source>
        <strain evidence="2">1S1</strain>
    </source>
</reference>
<keyword evidence="1" id="KW-1133">Transmembrane helix</keyword>
<feature type="transmembrane region" description="Helical" evidence="1">
    <location>
        <begin position="56"/>
        <end position="80"/>
    </location>
</feature>
<keyword evidence="1" id="KW-0472">Membrane</keyword>
<keyword evidence="1" id="KW-0812">Transmembrane</keyword>
<name>A0A973W5W6_9BRAD</name>
<organism evidence="2">
    <name type="scientific">Bradyrhizobium septentrionale</name>
    <dbReference type="NCBI Taxonomy" id="1404411"/>
    <lineage>
        <taxon>Bacteria</taxon>
        <taxon>Pseudomonadati</taxon>
        <taxon>Pseudomonadota</taxon>
        <taxon>Alphaproteobacteria</taxon>
        <taxon>Hyphomicrobiales</taxon>
        <taxon>Nitrobacteraceae</taxon>
        <taxon>Bradyrhizobium</taxon>
    </lineage>
</organism>